<evidence type="ECO:0000256" key="3">
    <source>
        <dbReference type="ARBA" id="ARBA00022960"/>
    </source>
</evidence>
<evidence type="ECO:0008006" key="9">
    <source>
        <dbReference type="Google" id="ProtNLM"/>
    </source>
</evidence>
<evidence type="ECO:0000256" key="2">
    <source>
        <dbReference type="ARBA" id="ARBA00022679"/>
    </source>
</evidence>
<dbReference type="SUPFAM" id="SSF55729">
    <property type="entry name" value="Acyl-CoA N-acyltransferases (Nat)"/>
    <property type="match status" value="2"/>
</dbReference>
<evidence type="ECO:0000256" key="5">
    <source>
        <dbReference type="ARBA" id="ARBA00023315"/>
    </source>
</evidence>
<protein>
    <recommendedName>
        <fullName evidence="9">BioF2-like acetyltransferase domain-containing protein</fullName>
    </recommendedName>
</protein>
<dbReference type="Gene3D" id="3.40.630.30">
    <property type="match status" value="2"/>
</dbReference>
<evidence type="ECO:0000313" key="8">
    <source>
        <dbReference type="Proteomes" id="UP000177416"/>
    </source>
</evidence>
<organism evidence="7 8">
    <name type="scientific">Candidatus Gottesmanbacteria bacterium RIFCSPHIGHO2_01_FULL_46_14</name>
    <dbReference type="NCBI Taxonomy" id="1798380"/>
    <lineage>
        <taxon>Bacteria</taxon>
        <taxon>Candidatus Gottesmaniibacteriota</taxon>
    </lineage>
</organism>
<keyword evidence="6" id="KW-0961">Cell wall biogenesis/degradation</keyword>
<dbReference type="GO" id="GO:0071555">
    <property type="term" value="P:cell wall organization"/>
    <property type="evidence" value="ECO:0007669"/>
    <property type="project" value="UniProtKB-KW"/>
</dbReference>
<dbReference type="Pfam" id="PF02388">
    <property type="entry name" value="FemAB"/>
    <property type="match status" value="2"/>
</dbReference>
<dbReference type="PANTHER" id="PTHR36174">
    <property type="entry name" value="LIPID II:GLYCINE GLYCYLTRANSFERASE"/>
    <property type="match status" value="1"/>
</dbReference>
<keyword evidence="4" id="KW-0573">Peptidoglycan synthesis</keyword>
<reference evidence="7 8" key="1">
    <citation type="journal article" date="2016" name="Nat. Commun.">
        <title>Thousands of microbial genomes shed light on interconnected biogeochemical processes in an aquifer system.</title>
        <authorList>
            <person name="Anantharaman K."/>
            <person name="Brown C.T."/>
            <person name="Hug L.A."/>
            <person name="Sharon I."/>
            <person name="Castelle C.J."/>
            <person name="Probst A.J."/>
            <person name="Thomas B.C."/>
            <person name="Singh A."/>
            <person name="Wilkins M.J."/>
            <person name="Karaoz U."/>
            <person name="Brodie E.L."/>
            <person name="Williams K.H."/>
            <person name="Hubbard S.S."/>
            <person name="Banfield J.F."/>
        </authorList>
    </citation>
    <scope>NUCLEOTIDE SEQUENCE [LARGE SCALE GENOMIC DNA]</scope>
</reference>
<keyword evidence="2" id="KW-0808">Transferase</keyword>
<dbReference type="AlphaFoldDB" id="A0A1F5ZQX2"/>
<dbReference type="InterPro" id="IPR016181">
    <property type="entry name" value="Acyl_CoA_acyltransferase"/>
</dbReference>
<name>A0A1F5ZQX2_9BACT</name>
<evidence type="ECO:0000256" key="4">
    <source>
        <dbReference type="ARBA" id="ARBA00022984"/>
    </source>
</evidence>
<accession>A0A1F5ZQX2</accession>
<dbReference type="EMBL" id="MFJJ01000011">
    <property type="protein sequence ID" value="OGG14859.1"/>
    <property type="molecule type" value="Genomic_DNA"/>
</dbReference>
<dbReference type="GO" id="GO:0009252">
    <property type="term" value="P:peptidoglycan biosynthetic process"/>
    <property type="evidence" value="ECO:0007669"/>
    <property type="project" value="UniProtKB-KW"/>
</dbReference>
<dbReference type="PANTHER" id="PTHR36174:SF1">
    <property type="entry name" value="LIPID II:GLYCINE GLYCYLTRANSFERASE"/>
    <property type="match status" value="1"/>
</dbReference>
<comment type="similarity">
    <text evidence="1">Belongs to the FemABX family.</text>
</comment>
<evidence type="ECO:0000256" key="1">
    <source>
        <dbReference type="ARBA" id="ARBA00009943"/>
    </source>
</evidence>
<dbReference type="InterPro" id="IPR003447">
    <property type="entry name" value="FEMABX"/>
</dbReference>
<dbReference type="GO" id="GO:0008360">
    <property type="term" value="P:regulation of cell shape"/>
    <property type="evidence" value="ECO:0007669"/>
    <property type="project" value="UniProtKB-KW"/>
</dbReference>
<dbReference type="InterPro" id="IPR050644">
    <property type="entry name" value="PG_Glycine_Bridge_Synth"/>
</dbReference>
<dbReference type="GO" id="GO:0016755">
    <property type="term" value="F:aminoacyltransferase activity"/>
    <property type="evidence" value="ECO:0007669"/>
    <property type="project" value="InterPro"/>
</dbReference>
<gene>
    <name evidence="7" type="ORF">A2875_01260</name>
</gene>
<keyword evidence="5" id="KW-0012">Acyltransferase</keyword>
<evidence type="ECO:0000313" key="7">
    <source>
        <dbReference type="EMBL" id="OGG14859.1"/>
    </source>
</evidence>
<evidence type="ECO:0000256" key="6">
    <source>
        <dbReference type="ARBA" id="ARBA00023316"/>
    </source>
</evidence>
<proteinExistence type="inferred from homology"/>
<comment type="caution">
    <text evidence="7">The sequence shown here is derived from an EMBL/GenBank/DDBJ whole genome shotgun (WGS) entry which is preliminary data.</text>
</comment>
<keyword evidence="3" id="KW-0133">Cell shape</keyword>
<dbReference type="PROSITE" id="PS51191">
    <property type="entry name" value="FEMABX"/>
    <property type="match status" value="1"/>
</dbReference>
<dbReference type="Proteomes" id="UP000177416">
    <property type="component" value="Unassembled WGS sequence"/>
</dbReference>
<sequence>MALRVDEIGSSKIWEEFLLKNSPNALFQSWLWGDVLKSRGEKIWRLGFYEGSTLEGIALVNLVAAKRGKFLHVRHGPILIHKTWKEVLHHVRKIAIRERAWFIRISPLVEALPSGLGLISSPVHEVDGERCWVLDLDTSEDALLANMRKTTRYEIKQAQKLGVEIVVSKDENDLNHFNKLYQTTAIRQGFVAHKGIVEEFKIFARAEKALLYLGKYQGQILATAIILFYGDQAIYHHSASTRTNIPVNYLLQWEAIREAKKRGMKVYNFWGIAPNDKPNHPWRGLTLFKKGFGGREVSYVHSHDLPISPLYVFPRTIESVRRFVKGY</sequence>